<dbReference type="PRINTS" id="PR00359">
    <property type="entry name" value="BP450"/>
</dbReference>
<evidence type="ECO:0000313" key="10">
    <source>
        <dbReference type="Proteomes" id="UP000193010"/>
    </source>
</evidence>
<dbReference type="Gene3D" id="1.10.630.10">
    <property type="entry name" value="Cytochrome P450"/>
    <property type="match status" value="1"/>
</dbReference>
<dbReference type="GO" id="GO:0004497">
    <property type="term" value="F:monooxygenase activity"/>
    <property type="evidence" value="ECO:0007669"/>
    <property type="project" value="UniProtKB-KW"/>
</dbReference>
<dbReference type="InterPro" id="IPR017972">
    <property type="entry name" value="Cyt_P450_CS"/>
</dbReference>
<dbReference type="STRING" id="292462.AWC05_26145"/>
<organism evidence="9 10">
    <name type="scientific">Mycobacterium florentinum</name>
    <dbReference type="NCBI Taxonomy" id="292462"/>
    <lineage>
        <taxon>Bacteria</taxon>
        <taxon>Bacillati</taxon>
        <taxon>Actinomycetota</taxon>
        <taxon>Actinomycetes</taxon>
        <taxon>Mycobacteriales</taxon>
        <taxon>Mycobacteriaceae</taxon>
        <taxon>Mycobacterium</taxon>
        <taxon>Mycobacterium simiae complex</taxon>
    </lineage>
</organism>
<evidence type="ECO:0000256" key="1">
    <source>
        <dbReference type="ARBA" id="ARBA00001971"/>
    </source>
</evidence>
<keyword evidence="6 8" id="KW-0408">Iron</keyword>
<dbReference type="InterPro" id="IPR001128">
    <property type="entry name" value="Cyt_P450"/>
</dbReference>
<evidence type="ECO:0000256" key="2">
    <source>
        <dbReference type="ARBA" id="ARBA00010617"/>
    </source>
</evidence>
<comment type="caution">
    <text evidence="9">The sequence shown here is derived from an EMBL/GenBank/DDBJ whole genome shotgun (WGS) entry which is preliminary data.</text>
</comment>
<dbReference type="SUPFAM" id="SSF48264">
    <property type="entry name" value="Cytochrome P450"/>
    <property type="match status" value="1"/>
</dbReference>
<dbReference type="PANTHER" id="PTHR46696:SF1">
    <property type="entry name" value="CYTOCHROME P450 YJIB-RELATED"/>
    <property type="match status" value="1"/>
</dbReference>
<accession>A0A1X1U4U2</accession>
<dbReference type="FunFam" id="1.10.630.10:FF:000018">
    <property type="entry name" value="Cytochrome P450 monooxygenase"/>
    <property type="match status" value="1"/>
</dbReference>
<evidence type="ECO:0000256" key="4">
    <source>
        <dbReference type="ARBA" id="ARBA00022723"/>
    </source>
</evidence>
<evidence type="ECO:0000256" key="8">
    <source>
        <dbReference type="RuleBase" id="RU000461"/>
    </source>
</evidence>
<dbReference type="Proteomes" id="UP000193010">
    <property type="component" value="Unassembled WGS sequence"/>
</dbReference>
<reference evidence="9 10" key="1">
    <citation type="submission" date="2016-01" db="EMBL/GenBank/DDBJ databases">
        <title>The new phylogeny of the genus Mycobacterium.</title>
        <authorList>
            <person name="Tarcisio F."/>
            <person name="Conor M."/>
            <person name="Antonella G."/>
            <person name="Elisabetta G."/>
            <person name="Giulia F.S."/>
            <person name="Sara T."/>
            <person name="Anna F."/>
            <person name="Clotilde B."/>
            <person name="Roberto B."/>
            <person name="Veronica D.S."/>
            <person name="Fabio R."/>
            <person name="Monica P."/>
            <person name="Olivier J."/>
            <person name="Enrico T."/>
            <person name="Nicola S."/>
        </authorList>
    </citation>
    <scope>NUCLEOTIDE SEQUENCE [LARGE SCALE GENOMIC DNA]</scope>
    <source>
        <strain evidence="9 10">DSM 44852</strain>
    </source>
</reference>
<evidence type="ECO:0000313" key="9">
    <source>
        <dbReference type="EMBL" id="ORV51678.1"/>
    </source>
</evidence>
<keyword evidence="10" id="KW-1185">Reference proteome</keyword>
<dbReference type="EMBL" id="LQOV01000017">
    <property type="protein sequence ID" value="ORV51678.1"/>
    <property type="molecule type" value="Genomic_DNA"/>
</dbReference>
<keyword evidence="4 8" id="KW-0479">Metal-binding</keyword>
<keyword evidence="7 8" id="KW-0503">Monooxygenase</keyword>
<dbReference type="InterPro" id="IPR036396">
    <property type="entry name" value="Cyt_P450_sf"/>
</dbReference>
<dbReference type="GO" id="GO:0020037">
    <property type="term" value="F:heme binding"/>
    <property type="evidence" value="ECO:0007669"/>
    <property type="project" value="InterPro"/>
</dbReference>
<evidence type="ECO:0000256" key="5">
    <source>
        <dbReference type="ARBA" id="ARBA00023002"/>
    </source>
</evidence>
<comment type="similarity">
    <text evidence="2 8">Belongs to the cytochrome P450 family.</text>
</comment>
<comment type="cofactor">
    <cofactor evidence="1">
        <name>heme</name>
        <dbReference type="ChEBI" id="CHEBI:30413"/>
    </cofactor>
</comment>
<dbReference type="GO" id="GO:0005506">
    <property type="term" value="F:iron ion binding"/>
    <property type="evidence" value="ECO:0007669"/>
    <property type="project" value="InterPro"/>
</dbReference>
<proteinExistence type="inferred from homology"/>
<evidence type="ECO:0000256" key="6">
    <source>
        <dbReference type="ARBA" id="ARBA00023004"/>
    </source>
</evidence>
<dbReference type="Pfam" id="PF00067">
    <property type="entry name" value="p450"/>
    <property type="match status" value="1"/>
</dbReference>
<sequence length="408" mass="44617">MAAESAPAENPPRLGRAFIQDPHALYRRLNTEAPAHSVEIWGGAYAWLVTRYDEARALLADPRLSKNWQGLTGFFPADNHDPYRSPLNSHMLLQDPPDHTRLRKLLTKEFTAASVRKMRRDVVGIADELLDRVAVAASGGAVVDLMSSYAVQLPLGVIGRLLGVSSDDRDRFRTHVEPLLTSSDPAILNAAENALIDLLTALIAHKRALPADDLLSALVHASDVDDKLSSDELLSTAYLLIVAGYETTVNLIGNGVLALLHNPSQLAALRADPLLMPSAVEEFLRFESPLNTATMRFTTEAIRVGEFEIPAGQLVLVALLGANHDGRQFDDPDGLDVSRTPNPHLAFGHGIHHCLGAPLARLEGEIAIGRLLARFERIALDSNIILQYRHSTLMRGLTALPVRLREYP</sequence>
<protein>
    <submittedName>
        <fullName evidence="9">Cytochrome</fullName>
    </submittedName>
</protein>
<evidence type="ECO:0000256" key="3">
    <source>
        <dbReference type="ARBA" id="ARBA00022617"/>
    </source>
</evidence>
<keyword evidence="3 8" id="KW-0349">Heme</keyword>
<keyword evidence="5 8" id="KW-0560">Oxidoreductase</keyword>
<name>A0A1X1U4U2_MYCFL</name>
<gene>
    <name evidence="9" type="ORF">AWC05_26145</name>
</gene>
<dbReference type="CDD" id="cd11029">
    <property type="entry name" value="CYP107-like"/>
    <property type="match status" value="1"/>
</dbReference>
<dbReference type="PROSITE" id="PS00086">
    <property type="entry name" value="CYTOCHROME_P450"/>
    <property type="match status" value="1"/>
</dbReference>
<dbReference type="GO" id="GO:0016705">
    <property type="term" value="F:oxidoreductase activity, acting on paired donors, with incorporation or reduction of molecular oxygen"/>
    <property type="evidence" value="ECO:0007669"/>
    <property type="project" value="InterPro"/>
</dbReference>
<dbReference type="InterPro" id="IPR002397">
    <property type="entry name" value="Cyt_P450_B"/>
</dbReference>
<evidence type="ECO:0000256" key="7">
    <source>
        <dbReference type="ARBA" id="ARBA00023033"/>
    </source>
</evidence>
<dbReference type="PANTHER" id="PTHR46696">
    <property type="entry name" value="P450, PUTATIVE (EUROFUNG)-RELATED"/>
    <property type="match status" value="1"/>
</dbReference>
<dbReference type="AlphaFoldDB" id="A0A1X1U4U2"/>